<protein>
    <submittedName>
        <fullName evidence="2">NAD-dependent epimerase/dehydratase family protein</fullName>
    </submittedName>
</protein>
<name>A0A5C6LQY9_9BACT</name>
<keyword evidence="3" id="KW-1185">Reference proteome</keyword>
<evidence type="ECO:0000259" key="1">
    <source>
        <dbReference type="Pfam" id="PF01370"/>
    </source>
</evidence>
<gene>
    <name evidence="2" type="ORF">FEF09_15465</name>
</gene>
<comment type="caution">
    <text evidence="2">The sequence shown here is derived from an EMBL/GenBank/DDBJ whole genome shotgun (WGS) entry which is preliminary data.</text>
</comment>
<organism evidence="2 3">
    <name type="scientific">Chitinophaga pinensis</name>
    <dbReference type="NCBI Taxonomy" id="79329"/>
    <lineage>
        <taxon>Bacteria</taxon>
        <taxon>Pseudomonadati</taxon>
        <taxon>Bacteroidota</taxon>
        <taxon>Chitinophagia</taxon>
        <taxon>Chitinophagales</taxon>
        <taxon>Chitinophagaceae</taxon>
        <taxon>Chitinophaga</taxon>
    </lineage>
</organism>
<dbReference type="EMBL" id="VOHS01000014">
    <property type="protein sequence ID" value="TWV99612.1"/>
    <property type="molecule type" value="Genomic_DNA"/>
</dbReference>
<dbReference type="PANTHER" id="PTHR43245">
    <property type="entry name" value="BIFUNCTIONAL POLYMYXIN RESISTANCE PROTEIN ARNA"/>
    <property type="match status" value="1"/>
</dbReference>
<dbReference type="AlphaFoldDB" id="A0A5C6LQY9"/>
<dbReference type="Pfam" id="PF01370">
    <property type="entry name" value="Epimerase"/>
    <property type="match status" value="1"/>
</dbReference>
<accession>A0A5C6LQY9</accession>
<dbReference type="OrthoDB" id="112777at2"/>
<dbReference type="PANTHER" id="PTHR43245:SF13">
    <property type="entry name" value="UDP-D-APIOSE_UDP-D-XYLOSE SYNTHASE 2"/>
    <property type="match status" value="1"/>
</dbReference>
<evidence type="ECO:0000313" key="3">
    <source>
        <dbReference type="Proteomes" id="UP000318815"/>
    </source>
</evidence>
<sequence length="320" mass="35299">MTSTASNVSESGIYTILGAGGIIAKELTSVLLENGKQVRLVSRKAQAVDGAANVMAADITDPLQTRRAISGSSVVFLVVGLTYNHKIWQEAWPKIIQNVIHACSEGGIPLIFFDNVYMYGLVDGKMTEDTPFNPRSKKGEVRALIAGKIMDRVKEGRLTATIARAADFYGPGADTTGILNMMVIDKLAKGQTANWLGNDHVTHSYTYTPDAGKALYMLASDPSTYNQVWHLPTKNPAPNGKEYIEMVAEALHTKPKYTKLGSFMIRMAGFFNTTIAELHEMMYQTTHPYIFDSTKFERHFNFTPTSYEDGIAEIVKKIKA</sequence>
<dbReference type="InterPro" id="IPR050177">
    <property type="entry name" value="Lipid_A_modif_metabolic_enz"/>
</dbReference>
<dbReference type="SUPFAM" id="SSF51735">
    <property type="entry name" value="NAD(P)-binding Rossmann-fold domains"/>
    <property type="match status" value="1"/>
</dbReference>
<dbReference type="Proteomes" id="UP000318815">
    <property type="component" value="Unassembled WGS sequence"/>
</dbReference>
<proteinExistence type="predicted"/>
<dbReference type="RefSeq" id="WP_146305955.1">
    <property type="nucleotide sequence ID" value="NZ_VOHS01000014.1"/>
</dbReference>
<feature type="domain" description="NAD-dependent epimerase/dehydratase" evidence="1">
    <location>
        <begin position="15"/>
        <end position="223"/>
    </location>
</feature>
<evidence type="ECO:0000313" key="2">
    <source>
        <dbReference type="EMBL" id="TWV99612.1"/>
    </source>
</evidence>
<dbReference type="InterPro" id="IPR001509">
    <property type="entry name" value="Epimerase_deHydtase"/>
</dbReference>
<dbReference type="InterPro" id="IPR036291">
    <property type="entry name" value="NAD(P)-bd_dom_sf"/>
</dbReference>
<reference evidence="2 3" key="1">
    <citation type="submission" date="2019-08" db="EMBL/GenBank/DDBJ databases">
        <title>Whole genome sequencing of chitin degrading bacteria Chitinophaga pinensis YS16.</title>
        <authorList>
            <person name="Singh R.P."/>
            <person name="Manchanda G."/>
            <person name="Maurya I.K."/>
            <person name="Joshi N.K."/>
            <person name="Srivastava A.K."/>
        </authorList>
    </citation>
    <scope>NUCLEOTIDE SEQUENCE [LARGE SCALE GENOMIC DNA]</scope>
    <source>
        <strain evidence="2 3">YS-16</strain>
    </source>
</reference>
<dbReference type="Gene3D" id="3.40.50.720">
    <property type="entry name" value="NAD(P)-binding Rossmann-like Domain"/>
    <property type="match status" value="1"/>
</dbReference>